<organism evidence="1 2">
    <name type="scientific">Methanococcus maripaludis (strain C5 / ATCC BAA-1333)</name>
    <dbReference type="NCBI Taxonomy" id="402880"/>
    <lineage>
        <taxon>Archaea</taxon>
        <taxon>Methanobacteriati</taxon>
        <taxon>Methanobacteriota</taxon>
        <taxon>Methanomada group</taxon>
        <taxon>Methanococci</taxon>
        <taxon>Methanococcales</taxon>
        <taxon>Methanococcaceae</taxon>
        <taxon>Methanococcus</taxon>
    </lineage>
</organism>
<dbReference type="GeneID" id="4927687"/>
<evidence type="ECO:0000313" key="1">
    <source>
        <dbReference type="EMBL" id="ABO34947.1"/>
    </source>
</evidence>
<name>A4FXL3_METM5</name>
<reference evidence="1 2" key="1">
    <citation type="submission" date="2007-03" db="EMBL/GenBank/DDBJ databases">
        <title>Complete sequence of chromosome of Methanococcus maripaludis C5.</title>
        <authorList>
            <consortium name="US DOE Joint Genome Institute"/>
            <person name="Copeland A."/>
            <person name="Lucas S."/>
            <person name="Lapidus A."/>
            <person name="Barry K."/>
            <person name="Glavina del Rio T."/>
            <person name="Dalin E."/>
            <person name="Tice H."/>
            <person name="Pitluck S."/>
            <person name="Chertkov O."/>
            <person name="Brettin T."/>
            <person name="Bruce D."/>
            <person name="Han C."/>
            <person name="Detter J.C."/>
            <person name="Schmutz J."/>
            <person name="Larimer F."/>
            <person name="Land M."/>
            <person name="Hauser L."/>
            <person name="Kyrpides N."/>
            <person name="Mikhailova N."/>
            <person name="Sieprawska-Lupa M."/>
            <person name="Whitman W.B."/>
            <person name="Richardson P."/>
        </authorList>
    </citation>
    <scope>NUCLEOTIDE SEQUENCE [LARGE SCALE GENOMIC DNA]</scope>
    <source>
        <strain evidence="2">C5 / ATCC BAA-1333</strain>
    </source>
</reference>
<gene>
    <name evidence="1" type="ordered locus">MmarC5_0635</name>
</gene>
<dbReference type="RefSeq" id="WP_011868401.1">
    <property type="nucleotide sequence ID" value="NC_009135.1"/>
</dbReference>
<accession>A4FXL3</accession>
<proteinExistence type="predicted"/>
<dbReference type="AlphaFoldDB" id="A4FXL3"/>
<dbReference type="Proteomes" id="UP000000253">
    <property type="component" value="Chromosome"/>
</dbReference>
<dbReference type="KEGG" id="mmq:MmarC5_0635"/>
<sequence length="65" mass="7388">MVQAKDVIDALLKIMPELTQDDAVKLYENSSVPSLLTDKLVREHGDDEELAKTVLVENKLYENCR</sequence>
<dbReference type="HOGENOM" id="CLU_2839395_0_0_2"/>
<dbReference type="EMBL" id="CP000609">
    <property type="protein sequence ID" value="ABO34947.1"/>
    <property type="molecule type" value="Genomic_DNA"/>
</dbReference>
<evidence type="ECO:0000313" key="2">
    <source>
        <dbReference type="Proteomes" id="UP000000253"/>
    </source>
</evidence>
<protein>
    <submittedName>
        <fullName evidence="1">Uncharacterized protein</fullName>
    </submittedName>
</protein>